<keyword evidence="3" id="KW-1185">Reference proteome</keyword>
<dbReference type="OrthoDB" id="10536497at2759"/>
<feature type="transmembrane region" description="Helical" evidence="1">
    <location>
        <begin position="200"/>
        <end position="219"/>
    </location>
</feature>
<reference evidence="2" key="1">
    <citation type="journal article" date="2020" name="New Phytol.">
        <title>Comparative genomics reveals dynamic genome evolution in host specialist ectomycorrhizal fungi.</title>
        <authorList>
            <person name="Lofgren L.A."/>
            <person name="Nguyen N.H."/>
            <person name="Vilgalys R."/>
            <person name="Ruytinx J."/>
            <person name="Liao H.L."/>
            <person name="Branco S."/>
            <person name="Kuo A."/>
            <person name="LaButti K."/>
            <person name="Lipzen A."/>
            <person name="Andreopoulos W."/>
            <person name="Pangilinan J."/>
            <person name="Riley R."/>
            <person name="Hundley H."/>
            <person name="Na H."/>
            <person name="Barry K."/>
            <person name="Grigoriev I.V."/>
            <person name="Stajich J.E."/>
            <person name="Kennedy P.G."/>
        </authorList>
    </citation>
    <scope>NUCLEOTIDE SEQUENCE</scope>
    <source>
        <strain evidence="2">S12</strain>
    </source>
</reference>
<accession>A0A9P7ACN7</accession>
<keyword evidence="1" id="KW-0472">Membrane</keyword>
<feature type="transmembrane region" description="Helical" evidence="1">
    <location>
        <begin position="171"/>
        <end position="188"/>
    </location>
</feature>
<evidence type="ECO:0000313" key="3">
    <source>
        <dbReference type="Proteomes" id="UP000719766"/>
    </source>
</evidence>
<dbReference type="RefSeq" id="XP_041153188.1">
    <property type="nucleotide sequence ID" value="XM_041304467.1"/>
</dbReference>
<dbReference type="GeneID" id="64598231"/>
<evidence type="ECO:0000256" key="1">
    <source>
        <dbReference type="SAM" id="Phobius"/>
    </source>
</evidence>
<dbReference type="Proteomes" id="UP000719766">
    <property type="component" value="Unassembled WGS sequence"/>
</dbReference>
<gene>
    <name evidence="2" type="ORF">HD556DRAFT_1420745</name>
</gene>
<feature type="transmembrane region" description="Helical" evidence="1">
    <location>
        <begin position="118"/>
        <end position="143"/>
    </location>
</feature>
<dbReference type="AlphaFoldDB" id="A0A9P7ACN7"/>
<name>A0A9P7ACN7_9AGAM</name>
<dbReference type="EMBL" id="JABBWE010000105">
    <property type="protein sequence ID" value="KAG1785705.1"/>
    <property type="molecule type" value="Genomic_DNA"/>
</dbReference>
<proteinExistence type="predicted"/>
<protein>
    <submittedName>
        <fullName evidence="2">Uncharacterized protein</fullName>
    </submittedName>
</protein>
<keyword evidence="1" id="KW-0812">Transmembrane</keyword>
<comment type="caution">
    <text evidence="2">The sequence shown here is derived from an EMBL/GenBank/DDBJ whole genome shotgun (WGS) entry which is preliminary data.</text>
</comment>
<keyword evidence="1" id="KW-1133">Transmembrane helix</keyword>
<sequence>MRLLTTGKLTVQFFLPSPFLSSPVLSLAFFLCTPCKGKICFFLPATLGFFRFKLSTSKSSVRSLLISARLDASKLSLPPPFSLFFFCTLSTSLFFPFVTGLFFLFATNLFFCTLPTSLLFLFATNLFFPFATCFLLSPVPLLFMPPTRFLFTLLTLLFVPSTRILLASYPVLFFLFTSGFFCLAHFFLDSPTFLLSFESFFFLPFDSLFLLPFDFLFLLPSPSFFLL</sequence>
<feature type="transmembrane region" description="Helical" evidence="1">
    <location>
        <begin position="83"/>
        <end position="106"/>
    </location>
</feature>
<evidence type="ECO:0000313" key="2">
    <source>
        <dbReference type="EMBL" id="KAG1785705.1"/>
    </source>
</evidence>
<organism evidence="2 3">
    <name type="scientific">Suillus plorans</name>
    <dbReference type="NCBI Taxonomy" id="116603"/>
    <lineage>
        <taxon>Eukaryota</taxon>
        <taxon>Fungi</taxon>
        <taxon>Dikarya</taxon>
        <taxon>Basidiomycota</taxon>
        <taxon>Agaricomycotina</taxon>
        <taxon>Agaricomycetes</taxon>
        <taxon>Agaricomycetidae</taxon>
        <taxon>Boletales</taxon>
        <taxon>Suillineae</taxon>
        <taxon>Suillaceae</taxon>
        <taxon>Suillus</taxon>
    </lineage>
</organism>